<evidence type="ECO:0000313" key="3">
    <source>
        <dbReference type="EMBL" id="AMD92081.1"/>
    </source>
</evidence>
<dbReference type="Pfam" id="PF00155">
    <property type="entry name" value="Aminotran_1_2"/>
    <property type="match status" value="1"/>
</dbReference>
<dbReference type="InterPro" id="IPR015422">
    <property type="entry name" value="PyrdxlP-dep_Trfase_small"/>
</dbReference>
<sequence length="397" mass="42791">MILSSRIEDYLSRASWIRRMFEAGIELKKQYGADNVYDFSLGNPDLAPPAAVAAGLRKLADEAEKPFAFGYMPNAGYPQVREQLARTVSAEQGAAVSAANVIMTCGAAGGINALFRAVLEPGAEVLCPAPYFVEYGFYVENHGGTLRSVPARPLTFELDLGALAESITEHTRCVLINSPNNPTGRVYSRQELAALADVLRRASSRFGRPILLVSDEPYRFLAYDQAEVPGIFPLYEHSVVVSSFSKNLALAGERVGYVAVNPAMPEAARLMEGLVLANRILGFVNAPAVGQRLLAEALGHGVDVSVYAARRKAMAEVLEAAGFSFSLPQGAFYFFPRIPRGNDDTAFVRLLMEERILAVPGSGFGYPGYFRLAFCVDEAVIRGAAQGFARAFAAASA</sequence>
<dbReference type="NCBIfam" id="NF005305">
    <property type="entry name" value="PRK06836.1"/>
    <property type="match status" value="1"/>
</dbReference>
<evidence type="ECO:0000259" key="2">
    <source>
        <dbReference type="Pfam" id="PF00155"/>
    </source>
</evidence>
<dbReference type="OrthoDB" id="9804474at2"/>
<reference evidence="4" key="1">
    <citation type="submission" date="2016-02" db="EMBL/GenBank/DDBJ databases">
        <authorList>
            <person name="Holder M.E."/>
            <person name="Ajami N.J."/>
            <person name="Petrosino J.F."/>
        </authorList>
    </citation>
    <scope>NUCLEOTIDE SEQUENCE [LARGE SCALE GENOMIC DNA]</scope>
    <source>
        <strain evidence="4">DSM 12838</strain>
    </source>
</reference>
<dbReference type="EMBL" id="CP014230">
    <property type="protein sequence ID" value="AMD92081.1"/>
    <property type="molecule type" value="Genomic_DNA"/>
</dbReference>
<evidence type="ECO:0000313" key="4">
    <source>
        <dbReference type="Proteomes" id="UP000063964"/>
    </source>
</evidence>
<accession>A0A0X8JNQ6</accession>
<dbReference type="InterPro" id="IPR015424">
    <property type="entry name" value="PyrdxlP-dep_Trfase"/>
</dbReference>
<dbReference type="KEGG" id="doa:AXF15_02480"/>
<dbReference type="EC" id="2.6.1.-" evidence="1"/>
<comment type="similarity">
    <text evidence="1">Belongs to the class-I pyridoxal-phosphate-dependent aminotransferase family.</text>
</comment>
<proteinExistence type="inferred from homology"/>
<dbReference type="Proteomes" id="UP000063964">
    <property type="component" value="Chromosome"/>
</dbReference>
<dbReference type="PROSITE" id="PS00105">
    <property type="entry name" value="AA_TRANSFER_CLASS_1"/>
    <property type="match status" value="1"/>
</dbReference>
<evidence type="ECO:0000256" key="1">
    <source>
        <dbReference type="RuleBase" id="RU000481"/>
    </source>
</evidence>
<dbReference type="Gene3D" id="3.90.1150.10">
    <property type="entry name" value="Aspartate Aminotransferase, domain 1"/>
    <property type="match status" value="2"/>
</dbReference>
<protein>
    <recommendedName>
        <fullName evidence="1">Aminotransferase</fullName>
        <ecNumber evidence="1">2.6.1.-</ecNumber>
    </recommendedName>
</protein>
<keyword evidence="1 3" id="KW-0808">Transferase</keyword>
<dbReference type="PANTHER" id="PTHR42691">
    <property type="entry name" value="ASPARTATE AMINOTRANSFERASE YHDR-RELATED"/>
    <property type="match status" value="1"/>
</dbReference>
<dbReference type="GO" id="GO:0030170">
    <property type="term" value="F:pyridoxal phosphate binding"/>
    <property type="evidence" value="ECO:0007669"/>
    <property type="project" value="InterPro"/>
</dbReference>
<dbReference type="InterPro" id="IPR015421">
    <property type="entry name" value="PyrdxlP-dep_Trfase_major"/>
</dbReference>
<keyword evidence="4" id="KW-1185">Reference proteome</keyword>
<dbReference type="GO" id="GO:0008483">
    <property type="term" value="F:transaminase activity"/>
    <property type="evidence" value="ECO:0007669"/>
    <property type="project" value="UniProtKB-KW"/>
</dbReference>
<dbReference type="InterPro" id="IPR004839">
    <property type="entry name" value="Aminotransferase_I/II_large"/>
</dbReference>
<name>A0A0X8JNQ6_9BACT</name>
<dbReference type="STRING" id="888061.AXF15_02480"/>
<gene>
    <name evidence="3" type="ORF">AXF15_02480</name>
</gene>
<dbReference type="Gene3D" id="3.40.640.10">
    <property type="entry name" value="Type I PLP-dependent aspartate aminotransferase-like (Major domain)"/>
    <property type="match status" value="1"/>
</dbReference>
<dbReference type="InterPro" id="IPR004838">
    <property type="entry name" value="NHTrfase_class1_PyrdxlP-BS"/>
</dbReference>
<keyword evidence="1 3" id="KW-0032">Aminotransferase</keyword>
<dbReference type="PANTHER" id="PTHR42691:SF1">
    <property type="entry name" value="ASPARTATE AMINOTRANSFERASE YHDR-RELATED"/>
    <property type="match status" value="1"/>
</dbReference>
<dbReference type="AlphaFoldDB" id="A0A0X8JNQ6"/>
<feature type="domain" description="Aminotransferase class I/classII large" evidence="2">
    <location>
        <begin position="36"/>
        <end position="386"/>
    </location>
</feature>
<dbReference type="RefSeq" id="WP_066602848.1">
    <property type="nucleotide sequence ID" value="NZ_CP014230.1"/>
</dbReference>
<comment type="cofactor">
    <cofactor evidence="1">
        <name>pyridoxal 5'-phosphate</name>
        <dbReference type="ChEBI" id="CHEBI:597326"/>
    </cofactor>
</comment>
<dbReference type="CDD" id="cd00609">
    <property type="entry name" value="AAT_like"/>
    <property type="match status" value="1"/>
</dbReference>
<dbReference type="SUPFAM" id="SSF53383">
    <property type="entry name" value="PLP-dependent transferases"/>
    <property type="match status" value="1"/>
</dbReference>
<organism evidence="3 4">
    <name type="scientific">Desulfomicrobium orale DSM 12838</name>
    <dbReference type="NCBI Taxonomy" id="888061"/>
    <lineage>
        <taxon>Bacteria</taxon>
        <taxon>Pseudomonadati</taxon>
        <taxon>Thermodesulfobacteriota</taxon>
        <taxon>Desulfovibrionia</taxon>
        <taxon>Desulfovibrionales</taxon>
        <taxon>Desulfomicrobiaceae</taxon>
        <taxon>Desulfomicrobium</taxon>
    </lineage>
</organism>